<dbReference type="InterPro" id="IPR053148">
    <property type="entry name" value="PD-DEXK-like_domain"/>
</dbReference>
<organism evidence="4 5">
    <name type="scientific">Rathayibacter caricis DSM 15933</name>
    <dbReference type="NCBI Taxonomy" id="1328867"/>
    <lineage>
        <taxon>Bacteria</taxon>
        <taxon>Bacillati</taxon>
        <taxon>Actinomycetota</taxon>
        <taxon>Actinomycetes</taxon>
        <taxon>Micrococcales</taxon>
        <taxon>Microbacteriaceae</taxon>
        <taxon>Rathayibacter</taxon>
    </lineage>
</organism>
<reference evidence="4 5" key="1">
    <citation type="submission" date="2018-03" db="EMBL/GenBank/DDBJ databases">
        <title>Bacteriophage NCPPB3778 and a type I-E CRISPR drive the evolution of the US Biological Select Agent, Rathayibacter toxicus.</title>
        <authorList>
            <person name="Davis E.W.II."/>
            <person name="Tabima J.F."/>
            <person name="Weisberg A.J."/>
            <person name="Dantas Lopes L."/>
            <person name="Wiseman M.S."/>
            <person name="Wiseman M.S."/>
            <person name="Pupko T."/>
            <person name="Belcher M.S."/>
            <person name="Sechler A.J."/>
            <person name="Tancos M.A."/>
            <person name="Schroeder B.K."/>
            <person name="Murray T.D."/>
            <person name="Luster D.G."/>
            <person name="Schneider W.L."/>
            <person name="Rogers E."/>
            <person name="Andreote F.D."/>
            <person name="Grunwald N.J."/>
            <person name="Putnam M.L."/>
            <person name="Chang J.H."/>
        </authorList>
    </citation>
    <scope>NUCLEOTIDE SEQUENCE [LARGE SCALE GENOMIC DNA]</scope>
    <source>
        <strain evidence="4 5">DSM 15933</strain>
    </source>
</reference>
<accession>A0A2T4UP35</accession>
<dbReference type="GO" id="GO:0003676">
    <property type="term" value="F:nucleic acid binding"/>
    <property type="evidence" value="ECO:0007669"/>
    <property type="project" value="InterPro"/>
</dbReference>
<dbReference type="EMBL" id="PZPL01000002">
    <property type="protein sequence ID" value="PTL71295.1"/>
    <property type="molecule type" value="Genomic_DNA"/>
</dbReference>
<evidence type="ECO:0000256" key="1">
    <source>
        <dbReference type="SAM" id="MobiDB-lite"/>
    </source>
</evidence>
<feature type="region of interest" description="Disordered" evidence="1">
    <location>
        <begin position="322"/>
        <end position="351"/>
    </location>
</feature>
<name>A0A2T4UP35_9MICO</name>
<gene>
    <name evidence="4" type="ORF">C1I63_18900</name>
</gene>
<feature type="domain" description="YhcG N-terminal" evidence="3">
    <location>
        <begin position="20"/>
        <end position="155"/>
    </location>
</feature>
<comment type="caution">
    <text evidence="4">The sequence shown here is derived from an EMBL/GenBank/DDBJ whole genome shotgun (WGS) entry which is preliminary data.</text>
</comment>
<keyword evidence="5" id="KW-1185">Reference proteome</keyword>
<dbReference type="PANTHER" id="PTHR30547">
    <property type="entry name" value="UNCHARACTERIZED PROTEIN YHCG-RELATED"/>
    <property type="match status" value="1"/>
</dbReference>
<dbReference type="RefSeq" id="WP_107576105.1">
    <property type="nucleotide sequence ID" value="NZ_PZPL01000002.1"/>
</dbReference>
<dbReference type="AlphaFoldDB" id="A0A2T4UP35"/>
<dbReference type="PANTHER" id="PTHR30547:SF0">
    <property type="entry name" value="BLR8175 PROTEIN"/>
    <property type="match status" value="1"/>
</dbReference>
<sequence>MTGSELDLPDGYEALLAALRADVRGAQYRAQRVVNTHLLELYWRIGSRIRALQREQGWGSRVIARLAEDLRASFPTMKGFSPSNLQYMRAFAAAWPEGDSIHQQPVGKLPWGHVMLLLDRFSTEEDRNWYAAAAVERGWSRNMLLNQIKNRTRERIGAASTNFEASLPKAESDLARQISKDPYVFDFLDLSKEAAERDLEQALMDRIVDTLRELGAGFAFVGRQVHFDVAGDDFFLDLLFFHTEQLRYVVVELKTGKFEPAYAGQLGFYIAVVDDTMRREFHRPTVGILICGSHNDRTVRYALSQSASPMAVSTYSYDTLPPAEQEGLPSAEQISAALDWPDAEPHTDEQA</sequence>
<dbReference type="Proteomes" id="UP000241085">
    <property type="component" value="Unassembled WGS sequence"/>
</dbReference>
<evidence type="ECO:0000313" key="4">
    <source>
        <dbReference type="EMBL" id="PTL71295.1"/>
    </source>
</evidence>
<dbReference type="InterPro" id="IPR011856">
    <property type="entry name" value="tRNA_endonuc-like_dom_sf"/>
</dbReference>
<dbReference type="Gene3D" id="3.40.1350.10">
    <property type="match status" value="1"/>
</dbReference>
<proteinExistence type="predicted"/>
<dbReference type="Pfam" id="PF06250">
    <property type="entry name" value="YhcG_C"/>
    <property type="match status" value="1"/>
</dbReference>
<dbReference type="InterPro" id="IPR009362">
    <property type="entry name" value="YhcG_C"/>
</dbReference>
<dbReference type="Pfam" id="PF17761">
    <property type="entry name" value="DUF1016_N"/>
    <property type="match status" value="1"/>
</dbReference>
<feature type="domain" description="YhcG PDDEXK nuclease" evidence="2">
    <location>
        <begin position="177"/>
        <end position="317"/>
    </location>
</feature>
<evidence type="ECO:0000259" key="3">
    <source>
        <dbReference type="Pfam" id="PF17761"/>
    </source>
</evidence>
<evidence type="ECO:0000259" key="2">
    <source>
        <dbReference type="Pfam" id="PF06250"/>
    </source>
</evidence>
<dbReference type="InterPro" id="IPR041527">
    <property type="entry name" value="YhcG_N"/>
</dbReference>
<evidence type="ECO:0000313" key="5">
    <source>
        <dbReference type="Proteomes" id="UP000241085"/>
    </source>
</evidence>
<protein>
    <submittedName>
        <fullName evidence="4">DUF1016 domain-containing protein</fullName>
    </submittedName>
</protein>